<dbReference type="CDD" id="cd22268">
    <property type="entry name" value="DPBB_RlpA-like"/>
    <property type="match status" value="1"/>
</dbReference>
<dbReference type="Pfam" id="PF03330">
    <property type="entry name" value="DPBB_1"/>
    <property type="match status" value="1"/>
</dbReference>
<gene>
    <name evidence="3" type="primary">rlpA</name>
    <name evidence="7" type="ORF">HPS55_10320</name>
</gene>
<dbReference type="InterPro" id="IPR036908">
    <property type="entry name" value="RlpA-like_sf"/>
</dbReference>
<evidence type="ECO:0000313" key="7">
    <source>
        <dbReference type="EMBL" id="NPE14708.1"/>
    </source>
</evidence>
<dbReference type="PANTHER" id="PTHR34183">
    <property type="entry name" value="ENDOLYTIC PEPTIDOGLYCAN TRANSGLYCOSYLASE RLPA"/>
    <property type="match status" value="1"/>
</dbReference>
<feature type="compositionally biased region" description="Basic residues" evidence="5">
    <location>
        <begin position="167"/>
        <end position="180"/>
    </location>
</feature>
<keyword evidence="8" id="KW-1185">Reference proteome</keyword>
<keyword evidence="1 3" id="KW-0456">Lyase</keyword>
<accession>A0ABX2AXQ9</accession>
<dbReference type="Gene3D" id="2.40.40.10">
    <property type="entry name" value="RlpA-like domain"/>
    <property type="match status" value="1"/>
</dbReference>
<sequence>MNHLQSGLLSIIFALTGFVSLYGQTIQRGKASYYSKKATGARTSSGERLHHDSLTCAHRTYPFGTKLKVTNPKNGKMVFVRVTDRGPYGRGRIIDLSWRAAKELDMLTQGVAMVIVEPMDTTIVPFRPSDNMALPELDFQTSDDIMDGMHPAWQDIKKVNEKPAKSIPKKKPSAIQQKKK</sequence>
<name>A0ABX2AXQ9_9BACT</name>
<dbReference type="RefSeq" id="WP_410543888.1">
    <property type="nucleotide sequence ID" value="NZ_CASGIA010000013.1"/>
</dbReference>
<evidence type="ECO:0000256" key="4">
    <source>
        <dbReference type="RuleBase" id="RU003495"/>
    </source>
</evidence>
<protein>
    <recommendedName>
        <fullName evidence="3">Probable endolytic peptidoglycan transglycosylase RlpA</fullName>
        <ecNumber evidence="3">4.2.2.-</ecNumber>
    </recommendedName>
</protein>
<evidence type="ECO:0000256" key="1">
    <source>
        <dbReference type="ARBA" id="ARBA00023239"/>
    </source>
</evidence>
<dbReference type="HAMAP" id="MF_02071">
    <property type="entry name" value="RlpA"/>
    <property type="match status" value="1"/>
</dbReference>
<feature type="domain" description="RlpA-like protein double-psi beta-barrel" evidence="6">
    <location>
        <begin position="27"/>
        <end position="114"/>
    </location>
</feature>
<dbReference type="NCBIfam" id="TIGR00413">
    <property type="entry name" value="rlpA"/>
    <property type="match status" value="1"/>
</dbReference>
<evidence type="ECO:0000256" key="3">
    <source>
        <dbReference type="HAMAP-Rule" id="MF_02071"/>
    </source>
</evidence>
<dbReference type="InterPro" id="IPR012997">
    <property type="entry name" value="RplA"/>
</dbReference>
<dbReference type="InterPro" id="IPR034718">
    <property type="entry name" value="RlpA"/>
</dbReference>
<dbReference type="InterPro" id="IPR009009">
    <property type="entry name" value="RlpA-like_DPBB"/>
</dbReference>
<dbReference type="EMBL" id="JABKKE010000017">
    <property type="protein sequence ID" value="NPE14708.1"/>
    <property type="molecule type" value="Genomic_DNA"/>
</dbReference>
<dbReference type="Proteomes" id="UP001193734">
    <property type="component" value="Unassembled WGS sequence"/>
</dbReference>
<proteinExistence type="inferred from homology"/>
<comment type="similarity">
    <text evidence="3 4">Belongs to the RlpA family.</text>
</comment>
<feature type="region of interest" description="Disordered" evidence="5">
    <location>
        <begin position="158"/>
        <end position="180"/>
    </location>
</feature>
<dbReference type="PANTHER" id="PTHR34183:SF1">
    <property type="entry name" value="ENDOLYTIC PEPTIDOGLYCAN TRANSGLYCOSYLASE RLPA"/>
    <property type="match status" value="1"/>
</dbReference>
<comment type="function">
    <text evidence="3">Lytic transglycosylase with a strong preference for naked glycan strands that lack stem peptides.</text>
</comment>
<evidence type="ECO:0000256" key="2">
    <source>
        <dbReference type="ARBA" id="ARBA00023316"/>
    </source>
</evidence>
<dbReference type="SUPFAM" id="SSF50685">
    <property type="entry name" value="Barwin-like endoglucanases"/>
    <property type="match status" value="1"/>
</dbReference>
<keyword evidence="2 3" id="KW-0961">Cell wall biogenesis/degradation</keyword>
<dbReference type="EC" id="4.2.2.-" evidence="3"/>
<reference evidence="7 8" key="1">
    <citation type="submission" date="2020-05" db="EMBL/GenBank/DDBJ databases">
        <title>Distinct polysaccharide utilization as determinants for interspecies competition between intestinal Prevotella spp.</title>
        <authorList>
            <person name="Galvez E.J.C."/>
            <person name="Iljazovic A."/>
            <person name="Strowig T."/>
        </authorList>
    </citation>
    <scope>NUCLEOTIDE SEQUENCE [LARGE SCALE GENOMIC DNA]</scope>
    <source>
        <strain evidence="7 8">PROD</strain>
    </source>
</reference>
<organism evidence="7 8">
    <name type="scientific">Xylanibacter rodentium</name>
    <dbReference type="NCBI Taxonomy" id="2736289"/>
    <lineage>
        <taxon>Bacteria</taxon>
        <taxon>Pseudomonadati</taxon>
        <taxon>Bacteroidota</taxon>
        <taxon>Bacteroidia</taxon>
        <taxon>Bacteroidales</taxon>
        <taxon>Prevotellaceae</taxon>
        <taxon>Xylanibacter</taxon>
    </lineage>
</organism>
<evidence type="ECO:0000259" key="6">
    <source>
        <dbReference type="Pfam" id="PF03330"/>
    </source>
</evidence>
<evidence type="ECO:0000313" key="8">
    <source>
        <dbReference type="Proteomes" id="UP001193734"/>
    </source>
</evidence>
<evidence type="ECO:0000256" key="5">
    <source>
        <dbReference type="SAM" id="MobiDB-lite"/>
    </source>
</evidence>
<comment type="caution">
    <text evidence="7">The sequence shown here is derived from an EMBL/GenBank/DDBJ whole genome shotgun (WGS) entry which is preliminary data.</text>
</comment>